<name>A0A3D8IUK5_9HELI</name>
<dbReference type="OrthoDB" id="5372482at2"/>
<evidence type="ECO:0000313" key="4">
    <source>
        <dbReference type="Proteomes" id="UP000257067"/>
    </source>
</evidence>
<accession>A0A3D8IUK5</accession>
<feature type="chain" id="PRO_5043181864" evidence="1">
    <location>
        <begin position="18"/>
        <end position="236"/>
    </location>
</feature>
<dbReference type="InterPro" id="IPR029276">
    <property type="entry name" value="PgbA_N"/>
</dbReference>
<gene>
    <name evidence="3" type="ORF">CQA62_05050</name>
</gene>
<dbReference type="AlphaFoldDB" id="A0A3D8IUK5"/>
<evidence type="ECO:0000313" key="3">
    <source>
        <dbReference type="EMBL" id="RDU68967.1"/>
    </source>
</evidence>
<sequence>MKWIFTLCLCLSALGFAFEVEELKLKIQSVNEKSKTLVLSPSDKEVLIGETGIVIHNISSGIISNSATITDVQSDKILAKYEKFTLLDQKYLPTPVIKPREGDEVILRSFYSRGFIIAPNQKLYDSIKTLYPNIHFVSSDLLIADVGGKGIIDPSKKGFKELCKIYSVGLLAIYASNGVNLLDCQSFEVLERKAMENPEPKEMMYPLFARIEAKSFWDFLRPKKNYFKEYDKLLLK</sequence>
<reference evidence="3 4" key="1">
    <citation type="submission" date="2018-04" db="EMBL/GenBank/DDBJ databases">
        <title>Novel Campyloabacter and Helicobacter Species and Strains.</title>
        <authorList>
            <person name="Mannion A.J."/>
            <person name="Shen Z."/>
            <person name="Fox J.G."/>
        </authorList>
    </citation>
    <scope>NUCLEOTIDE SEQUENCE [LARGE SCALE GENOMIC DNA]</scope>
    <source>
        <strain evidence="3 4">ATCC 700242</strain>
    </source>
</reference>
<feature type="domain" description="Plasminogen-binding protein PgbA N-terminal" evidence="2">
    <location>
        <begin position="23"/>
        <end position="234"/>
    </location>
</feature>
<dbReference type="RefSeq" id="WP_104724909.1">
    <property type="nucleotide sequence ID" value="NZ_FZNE01000009.1"/>
</dbReference>
<evidence type="ECO:0000259" key="2">
    <source>
        <dbReference type="Pfam" id="PF15436"/>
    </source>
</evidence>
<dbReference type="EMBL" id="NXLU01000005">
    <property type="protein sequence ID" value="RDU68967.1"/>
    <property type="molecule type" value="Genomic_DNA"/>
</dbReference>
<dbReference type="Pfam" id="PF15436">
    <property type="entry name" value="PGBA_N"/>
    <property type="match status" value="1"/>
</dbReference>
<evidence type="ECO:0000256" key="1">
    <source>
        <dbReference type="SAM" id="SignalP"/>
    </source>
</evidence>
<comment type="caution">
    <text evidence="3">The sequence shown here is derived from an EMBL/GenBank/DDBJ whole genome shotgun (WGS) entry which is preliminary data.</text>
</comment>
<keyword evidence="1" id="KW-0732">Signal</keyword>
<proteinExistence type="predicted"/>
<feature type="signal peptide" evidence="1">
    <location>
        <begin position="1"/>
        <end position="17"/>
    </location>
</feature>
<organism evidence="3 4">
    <name type="scientific">Helicobacter cholecystus</name>
    <dbReference type="NCBI Taxonomy" id="45498"/>
    <lineage>
        <taxon>Bacteria</taxon>
        <taxon>Pseudomonadati</taxon>
        <taxon>Campylobacterota</taxon>
        <taxon>Epsilonproteobacteria</taxon>
        <taxon>Campylobacterales</taxon>
        <taxon>Helicobacteraceae</taxon>
        <taxon>Helicobacter</taxon>
    </lineage>
</organism>
<dbReference type="Proteomes" id="UP000257067">
    <property type="component" value="Unassembled WGS sequence"/>
</dbReference>
<keyword evidence="4" id="KW-1185">Reference proteome</keyword>
<protein>
    <submittedName>
        <fullName evidence="3">Plasminogen-binding protein pgbA</fullName>
    </submittedName>
</protein>